<name>A0AAV9JAM4_9PEZI</name>
<evidence type="ECO:0000256" key="7">
    <source>
        <dbReference type="SAM" id="MobiDB-lite"/>
    </source>
</evidence>
<dbReference type="GO" id="GO:0005674">
    <property type="term" value="C:transcription factor TFIIF complex"/>
    <property type="evidence" value="ECO:0007669"/>
    <property type="project" value="TreeGrafter"/>
</dbReference>
<comment type="caution">
    <text evidence="8">The sequence shown here is derived from an EMBL/GenBank/DDBJ whole genome shotgun (WGS) entry which is preliminary data.</text>
</comment>
<comment type="similarity">
    <text evidence="2">Belongs to the TFIIF alpha subunit family.</text>
</comment>
<evidence type="ECO:0008006" key="10">
    <source>
        <dbReference type="Google" id="ProtNLM"/>
    </source>
</evidence>
<evidence type="ECO:0000256" key="1">
    <source>
        <dbReference type="ARBA" id="ARBA00004123"/>
    </source>
</evidence>
<feature type="region of interest" description="Disordered" evidence="7">
    <location>
        <begin position="47"/>
        <end position="89"/>
    </location>
</feature>
<evidence type="ECO:0000256" key="4">
    <source>
        <dbReference type="ARBA" id="ARBA00023125"/>
    </source>
</evidence>
<gene>
    <name evidence="8" type="ORF">LTR36_007029</name>
</gene>
<feature type="compositionally biased region" description="Basic and acidic residues" evidence="7">
    <location>
        <begin position="163"/>
        <end position="184"/>
    </location>
</feature>
<feature type="compositionally biased region" description="Acidic residues" evidence="7">
    <location>
        <begin position="449"/>
        <end position="474"/>
    </location>
</feature>
<evidence type="ECO:0000313" key="9">
    <source>
        <dbReference type="Proteomes" id="UP001324427"/>
    </source>
</evidence>
<dbReference type="GO" id="GO:0006367">
    <property type="term" value="P:transcription initiation at RNA polymerase II promoter"/>
    <property type="evidence" value="ECO:0007669"/>
    <property type="project" value="InterPro"/>
</dbReference>
<feature type="compositionally biased region" description="Polar residues" evidence="7">
    <location>
        <begin position="48"/>
        <end position="64"/>
    </location>
</feature>
<dbReference type="GO" id="GO:0016251">
    <property type="term" value="F:RNA polymerase II general transcription initiation factor activity"/>
    <property type="evidence" value="ECO:0007669"/>
    <property type="project" value="TreeGrafter"/>
</dbReference>
<keyword evidence="9" id="KW-1185">Reference proteome</keyword>
<dbReference type="Proteomes" id="UP001324427">
    <property type="component" value="Unassembled WGS sequence"/>
</dbReference>
<feature type="compositionally biased region" description="Acidic residues" evidence="7">
    <location>
        <begin position="367"/>
        <end position="386"/>
    </location>
</feature>
<dbReference type="GO" id="GO:0032968">
    <property type="term" value="P:positive regulation of transcription elongation by RNA polymerase II"/>
    <property type="evidence" value="ECO:0007669"/>
    <property type="project" value="InterPro"/>
</dbReference>
<feature type="compositionally biased region" description="Basic and acidic residues" evidence="7">
    <location>
        <begin position="346"/>
        <end position="355"/>
    </location>
</feature>
<evidence type="ECO:0000256" key="3">
    <source>
        <dbReference type="ARBA" id="ARBA00023015"/>
    </source>
</evidence>
<dbReference type="InterPro" id="IPR011039">
    <property type="entry name" value="TFIIF_interaction"/>
</dbReference>
<proteinExistence type="inferred from homology"/>
<feature type="compositionally biased region" description="Basic and acidic residues" evidence="7">
    <location>
        <begin position="510"/>
        <end position="526"/>
    </location>
</feature>
<dbReference type="GO" id="GO:0003677">
    <property type="term" value="F:DNA binding"/>
    <property type="evidence" value="ECO:0007669"/>
    <property type="project" value="UniProtKB-KW"/>
</dbReference>
<feature type="compositionally biased region" description="Basic and acidic residues" evidence="7">
    <location>
        <begin position="475"/>
        <end position="486"/>
    </location>
</feature>
<accession>A0AAV9JAM4</accession>
<feature type="region of interest" description="Disordered" evidence="7">
    <location>
        <begin position="1"/>
        <end position="26"/>
    </location>
</feature>
<evidence type="ECO:0000256" key="5">
    <source>
        <dbReference type="ARBA" id="ARBA00023163"/>
    </source>
</evidence>
<dbReference type="PANTHER" id="PTHR13011">
    <property type="entry name" value="TFIIF-ALPHA"/>
    <property type="match status" value="1"/>
</dbReference>
<sequence length="674" mass="74793">MSASPANPSGPTAIRPATGGPGPAPVMRKKAAASIFNPKKKLIRKPLQAQTYTASGQVPASGQYASGPAPAVRPATYGHGVTSARDDDPNLYTEYPIIIQKSALTRGIHHHAFKLPTGKGPDGQPVQVNPYDPQQFTRPVRLHRRLARDKPEGGDQSDAGSGVDDKEREQRETKKAERQAEREANQALIAPTGEVAVKKQIKRKQQKKVEDVYYNENNPKQKARSQLRYEEARPWHLEDFDGKNKWIGSYEEPLSRTNVMLEVAAGGFKMIPVEKWYKMVRSDRVNAMDMDQIEKIMAQQHHAPRWFMGSHEAADDAKKAAYAAKREQVEQARRGRKQKDEDEDEPVVKQEDYRADIDEIDFEFEGEFQDDDEGFIFGDQGEDDVKDIERKIRKEMRSANLAGTGVKDEDKDYDSEEKAEKLAKDDERKKQKKLRRKLKKKELRHEYESDTDDENKYEESSDSEDSEEEREREEEERKKKEEEEAARPAGQASGGTSGASTKGNNTPNGRSEKKPALGASLKRDAELSELSGNESSRKKVKLNGSGVPKGARALSPDAAKRIPSGYGSGSDTDTSRAGRTKLRLKNSPPGSPHERTPNISRPGSPSGSRAQSPAPRPFPSLEEVKAAIPMGGVAIGDLVKSFKTRLGGRNGDFIALVKQAGKQDHASKKIVPKD</sequence>
<feature type="compositionally biased region" description="Polar residues" evidence="7">
    <location>
        <begin position="597"/>
        <end position="611"/>
    </location>
</feature>
<comment type="subcellular location">
    <subcellularLocation>
        <location evidence="1">Nucleus</location>
    </subcellularLocation>
</comment>
<feature type="region of interest" description="Disordered" evidence="7">
    <location>
        <begin position="113"/>
        <end position="191"/>
    </location>
</feature>
<reference evidence="8 9" key="1">
    <citation type="submission" date="2021-11" db="EMBL/GenBank/DDBJ databases">
        <title>Black yeast isolated from Biological Soil Crust.</title>
        <authorList>
            <person name="Kurbessoian T."/>
        </authorList>
    </citation>
    <scope>NUCLEOTIDE SEQUENCE [LARGE SCALE GENOMIC DNA]</scope>
    <source>
        <strain evidence="8 9">CCFEE 5522</strain>
    </source>
</reference>
<dbReference type="EMBL" id="JAVFHQ010000044">
    <property type="protein sequence ID" value="KAK4542182.1"/>
    <property type="molecule type" value="Genomic_DNA"/>
</dbReference>
<keyword evidence="5" id="KW-0804">Transcription</keyword>
<feature type="compositionally biased region" description="Basic and acidic residues" evidence="7">
    <location>
        <begin position="387"/>
        <end position="397"/>
    </location>
</feature>
<feature type="compositionally biased region" description="Polar residues" evidence="7">
    <location>
        <begin position="1"/>
        <end position="10"/>
    </location>
</feature>
<dbReference type="SUPFAM" id="SSF50916">
    <property type="entry name" value="Rap30/74 interaction domains"/>
    <property type="match status" value="1"/>
</dbReference>
<keyword evidence="6" id="KW-0539">Nucleus</keyword>
<evidence type="ECO:0000313" key="8">
    <source>
        <dbReference type="EMBL" id="KAK4542182.1"/>
    </source>
</evidence>
<feature type="region of interest" description="Disordered" evidence="7">
    <location>
        <begin position="367"/>
        <end position="621"/>
    </location>
</feature>
<keyword evidence="4" id="KW-0238">DNA-binding</keyword>
<evidence type="ECO:0000256" key="2">
    <source>
        <dbReference type="ARBA" id="ARBA00005249"/>
    </source>
</evidence>
<feature type="compositionally biased region" description="Basic and acidic residues" evidence="7">
    <location>
        <begin position="406"/>
        <end position="429"/>
    </location>
</feature>
<keyword evidence="3" id="KW-0805">Transcription regulation</keyword>
<evidence type="ECO:0000256" key="6">
    <source>
        <dbReference type="ARBA" id="ARBA00023242"/>
    </source>
</evidence>
<feature type="compositionally biased region" description="Basic and acidic residues" evidence="7">
    <location>
        <begin position="317"/>
        <end position="333"/>
    </location>
</feature>
<dbReference type="InterPro" id="IPR008851">
    <property type="entry name" value="TFIIF-alpha"/>
</dbReference>
<dbReference type="PANTHER" id="PTHR13011:SF0">
    <property type="entry name" value="GENERAL TRANSCRIPTION FACTOR IIF SUBUNIT 1"/>
    <property type="match status" value="1"/>
</dbReference>
<dbReference type="GO" id="GO:0001096">
    <property type="term" value="F:TFIIF-class transcription factor complex binding"/>
    <property type="evidence" value="ECO:0007669"/>
    <property type="project" value="TreeGrafter"/>
</dbReference>
<dbReference type="AlphaFoldDB" id="A0AAV9JAM4"/>
<organism evidence="8 9">
    <name type="scientific">Oleoguttula mirabilis</name>
    <dbReference type="NCBI Taxonomy" id="1507867"/>
    <lineage>
        <taxon>Eukaryota</taxon>
        <taxon>Fungi</taxon>
        <taxon>Dikarya</taxon>
        <taxon>Ascomycota</taxon>
        <taxon>Pezizomycotina</taxon>
        <taxon>Dothideomycetes</taxon>
        <taxon>Dothideomycetidae</taxon>
        <taxon>Mycosphaerellales</taxon>
        <taxon>Teratosphaeriaceae</taxon>
        <taxon>Oleoguttula</taxon>
    </lineage>
</organism>
<feature type="compositionally biased region" description="Basic residues" evidence="7">
    <location>
        <begin position="430"/>
        <end position="442"/>
    </location>
</feature>
<protein>
    <recommendedName>
        <fullName evidence="10">Transcription initiation factor IIF subunit alpha</fullName>
    </recommendedName>
</protein>
<feature type="region of interest" description="Disordered" evidence="7">
    <location>
        <begin position="317"/>
        <end position="355"/>
    </location>
</feature>